<sequence length="40" mass="4691">MYKHYKQCTFTHVTNLRTEQCAAYVCYPENRAVCCICVLS</sequence>
<reference evidence="1" key="1">
    <citation type="submission" date="2014-11" db="EMBL/GenBank/DDBJ databases">
        <authorList>
            <person name="Amaro Gonzalez C."/>
        </authorList>
    </citation>
    <scope>NUCLEOTIDE SEQUENCE</scope>
</reference>
<accession>A0A0E9VFB4</accession>
<reference evidence="1" key="2">
    <citation type="journal article" date="2015" name="Fish Shellfish Immunol.">
        <title>Early steps in the European eel (Anguilla anguilla)-Vibrio vulnificus interaction in the gills: Role of the RtxA13 toxin.</title>
        <authorList>
            <person name="Callol A."/>
            <person name="Pajuelo D."/>
            <person name="Ebbesson L."/>
            <person name="Teles M."/>
            <person name="MacKenzie S."/>
            <person name="Amaro C."/>
        </authorList>
    </citation>
    <scope>NUCLEOTIDE SEQUENCE</scope>
</reference>
<dbReference type="AlphaFoldDB" id="A0A0E9VFB4"/>
<dbReference type="EMBL" id="GBXM01031866">
    <property type="protein sequence ID" value="JAH76711.1"/>
    <property type="molecule type" value="Transcribed_RNA"/>
</dbReference>
<proteinExistence type="predicted"/>
<evidence type="ECO:0000313" key="1">
    <source>
        <dbReference type="EMBL" id="JAH76711.1"/>
    </source>
</evidence>
<organism evidence="1">
    <name type="scientific">Anguilla anguilla</name>
    <name type="common">European freshwater eel</name>
    <name type="synonym">Muraena anguilla</name>
    <dbReference type="NCBI Taxonomy" id="7936"/>
    <lineage>
        <taxon>Eukaryota</taxon>
        <taxon>Metazoa</taxon>
        <taxon>Chordata</taxon>
        <taxon>Craniata</taxon>
        <taxon>Vertebrata</taxon>
        <taxon>Euteleostomi</taxon>
        <taxon>Actinopterygii</taxon>
        <taxon>Neopterygii</taxon>
        <taxon>Teleostei</taxon>
        <taxon>Anguilliformes</taxon>
        <taxon>Anguillidae</taxon>
        <taxon>Anguilla</taxon>
    </lineage>
</organism>
<protein>
    <submittedName>
        <fullName evidence="1">Uncharacterized protein</fullName>
    </submittedName>
</protein>
<name>A0A0E9VFB4_ANGAN</name>